<reference evidence="1 2" key="1">
    <citation type="journal article" date="2018" name="Nat. Ecol. Evol.">
        <title>Pezizomycetes genomes reveal the molecular basis of ectomycorrhizal truffle lifestyle.</title>
        <authorList>
            <person name="Murat C."/>
            <person name="Payen T."/>
            <person name="Noel B."/>
            <person name="Kuo A."/>
            <person name="Morin E."/>
            <person name="Chen J."/>
            <person name="Kohler A."/>
            <person name="Krizsan K."/>
            <person name="Balestrini R."/>
            <person name="Da Silva C."/>
            <person name="Montanini B."/>
            <person name="Hainaut M."/>
            <person name="Levati E."/>
            <person name="Barry K.W."/>
            <person name="Belfiori B."/>
            <person name="Cichocki N."/>
            <person name="Clum A."/>
            <person name="Dockter R.B."/>
            <person name="Fauchery L."/>
            <person name="Guy J."/>
            <person name="Iotti M."/>
            <person name="Le Tacon F."/>
            <person name="Lindquist E.A."/>
            <person name="Lipzen A."/>
            <person name="Malagnac F."/>
            <person name="Mello A."/>
            <person name="Molinier V."/>
            <person name="Miyauchi S."/>
            <person name="Poulain J."/>
            <person name="Riccioni C."/>
            <person name="Rubini A."/>
            <person name="Sitrit Y."/>
            <person name="Splivallo R."/>
            <person name="Traeger S."/>
            <person name="Wang M."/>
            <person name="Zifcakova L."/>
            <person name="Wipf D."/>
            <person name="Zambonelli A."/>
            <person name="Paolocci F."/>
            <person name="Nowrousian M."/>
            <person name="Ottonello S."/>
            <person name="Baldrian P."/>
            <person name="Spatafora J.W."/>
            <person name="Henrissat B."/>
            <person name="Nagy L.G."/>
            <person name="Aury J.M."/>
            <person name="Wincker P."/>
            <person name="Grigoriev I.V."/>
            <person name="Bonfante P."/>
            <person name="Martin F.M."/>
        </authorList>
    </citation>
    <scope>NUCLEOTIDE SEQUENCE [LARGE SCALE GENOMIC DNA]</scope>
    <source>
        <strain evidence="1 2">120613-1</strain>
    </source>
</reference>
<protein>
    <submittedName>
        <fullName evidence="1">Uncharacterized protein</fullName>
    </submittedName>
</protein>
<organism evidence="1 2">
    <name type="scientific">Choiromyces venosus 120613-1</name>
    <dbReference type="NCBI Taxonomy" id="1336337"/>
    <lineage>
        <taxon>Eukaryota</taxon>
        <taxon>Fungi</taxon>
        <taxon>Dikarya</taxon>
        <taxon>Ascomycota</taxon>
        <taxon>Pezizomycotina</taxon>
        <taxon>Pezizomycetes</taxon>
        <taxon>Pezizales</taxon>
        <taxon>Tuberaceae</taxon>
        <taxon>Choiromyces</taxon>
    </lineage>
</organism>
<accession>A0A3N4J656</accession>
<dbReference type="AlphaFoldDB" id="A0A3N4J656"/>
<dbReference type="Proteomes" id="UP000276215">
    <property type="component" value="Unassembled WGS sequence"/>
</dbReference>
<dbReference type="OrthoDB" id="1936594at2759"/>
<dbReference type="EMBL" id="ML120449">
    <property type="protein sequence ID" value="RPA93656.1"/>
    <property type="molecule type" value="Genomic_DNA"/>
</dbReference>
<sequence>MLVRHIIISDLESNNPTGYDPKKPGLQKIVVELMRKDAVPLITKDSRLWKIYGKLALWRKPKDALDAKEKV</sequence>
<name>A0A3N4J656_9PEZI</name>
<keyword evidence="2" id="KW-1185">Reference proteome</keyword>
<proteinExistence type="predicted"/>
<gene>
    <name evidence="1" type="ORF">L873DRAFT_1815638</name>
</gene>
<feature type="non-terminal residue" evidence="1">
    <location>
        <position position="71"/>
    </location>
</feature>
<dbReference type="STRING" id="1336337.A0A3N4J656"/>
<evidence type="ECO:0000313" key="2">
    <source>
        <dbReference type="Proteomes" id="UP000276215"/>
    </source>
</evidence>
<evidence type="ECO:0000313" key="1">
    <source>
        <dbReference type="EMBL" id="RPA93656.1"/>
    </source>
</evidence>